<evidence type="ECO:0000256" key="1">
    <source>
        <dbReference type="ARBA" id="ARBA00003416"/>
    </source>
</evidence>
<dbReference type="Gene3D" id="1.25.10.10">
    <property type="entry name" value="Leucine-rich Repeat Variant"/>
    <property type="match status" value="1"/>
</dbReference>
<evidence type="ECO:0000256" key="5">
    <source>
        <dbReference type="SAM" id="Coils"/>
    </source>
</evidence>
<comment type="caution">
    <text evidence="7">The sequence shown here is derived from an EMBL/GenBank/DDBJ whole genome shotgun (WGS) entry which is preliminary data.</text>
</comment>
<sequence length="402" mass="46226">MNDLLFFLAGLFVGGISVFFIMLRQQKAMKRITEELLHKSTEDRLAEYERLLKQLRDSFGSLSMEALSKNTDEFLKIAKQVFGDQTRMNAKTLESKKELIDHSLKSMKSELDKVQEMIQQVEKERKQSFGALSEQLKSSAEQTRQLREVTNQLTMALSSSQMRGQWGERMAEDVLRLAGFLEGINYLKQTSGANTSDRPDFTFLLPNNLKVNMDVKFPFANYLAYLNAESDGEKERFKTAFLRDVRKRVKEVRNRNYINPADNTVDYVIVFIPNEQVYAFINENDSGLLDEALRNKVILSSPITLYAILAVIRQAVDNFNLERTAAEILSLLGEFNKQWEKFKGSMDKMGQKLDDARKEFQHLITTRTRQLERPLVKLENLRTPDGNLLKSAGTDHPLSDPE</sequence>
<evidence type="ECO:0000256" key="6">
    <source>
        <dbReference type="SAM" id="Phobius"/>
    </source>
</evidence>
<evidence type="ECO:0000256" key="3">
    <source>
        <dbReference type="ARBA" id="ARBA00023054"/>
    </source>
</evidence>
<keyword evidence="3 5" id="KW-0175">Coiled coil</keyword>
<organism evidence="7">
    <name type="scientific">Caldithrix abyssi</name>
    <dbReference type="NCBI Taxonomy" id="187145"/>
    <lineage>
        <taxon>Bacteria</taxon>
        <taxon>Pseudomonadati</taxon>
        <taxon>Calditrichota</taxon>
        <taxon>Calditrichia</taxon>
        <taxon>Calditrichales</taxon>
        <taxon>Calditrichaceae</taxon>
        <taxon>Caldithrix</taxon>
    </lineage>
</organism>
<dbReference type="AlphaFoldDB" id="A0A7V4TZA5"/>
<keyword evidence="6" id="KW-0472">Membrane</keyword>
<keyword evidence="6" id="KW-1133">Transmembrane helix</keyword>
<comment type="similarity">
    <text evidence="2">Belongs to the RmuC family.</text>
</comment>
<keyword evidence="4" id="KW-0233">DNA recombination</keyword>
<evidence type="ECO:0000313" key="7">
    <source>
        <dbReference type="EMBL" id="HGY54968.1"/>
    </source>
</evidence>
<accession>A0A7V4TZA5</accession>
<feature type="coiled-coil region" evidence="5">
    <location>
        <begin position="38"/>
        <end position="65"/>
    </location>
</feature>
<feature type="transmembrane region" description="Helical" evidence="6">
    <location>
        <begin position="6"/>
        <end position="23"/>
    </location>
</feature>
<dbReference type="Pfam" id="PF02646">
    <property type="entry name" value="RmuC"/>
    <property type="match status" value="1"/>
</dbReference>
<dbReference type="PANTHER" id="PTHR30563:SF0">
    <property type="entry name" value="DNA RECOMBINATION PROTEIN RMUC"/>
    <property type="match status" value="1"/>
</dbReference>
<keyword evidence="6" id="KW-0812">Transmembrane</keyword>
<dbReference type="PANTHER" id="PTHR30563">
    <property type="entry name" value="DNA RECOMBINATION PROTEIN RMUC"/>
    <property type="match status" value="1"/>
</dbReference>
<dbReference type="GO" id="GO:0006310">
    <property type="term" value="P:DNA recombination"/>
    <property type="evidence" value="ECO:0007669"/>
    <property type="project" value="UniProtKB-KW"/>
</dbReference>
<reference evidence="7" key="1">
    <citation type="journal article" date="2020" name="mSystems">
        <title>Genome- and Community-Level Interaction Insights into Carbon Utilization and Element Cycling Functions of Hydrothermarchaeota in Hydrothermal Sediment.</title>
        <authorList>
            <person name="Zhou Z."/>
            <person name="Liu Y."/>
            <person name="Xu W."/>
            <person name="Pan J."/>
            <person name="Luo Z.H."/>
            <person name="Li M."/>
        </authorList>
    </citation>
    <scope>NUCLEOTIDE SEQUENCE [LARGE SCALE GENOMIC DNA]</scope>
    <source>
        <strain evidence="7">HyVt-577</strain>
    </source>
</reference>
<dbReference type="InterPro" id="IPR003798">
    <property type="entry name" value="DNA_recombination_RmuC"/>
</dbReference>
<evidence type="ECO:0000256" key="2">
    <source>
        <dbReference type="ARBA" id="ARBA00009840"/>
    </source>
</evidence>
<comment type="function">
    <text evidence="1">Involved in DNA recombination.</text>
</comment>
<evidence type="ECO:0000256" key="4">
    <source>
        <dbReference type="ARBA" id="ARBA00023172"/>
    </source>
</evidence>
<dbReference type="Proteomes" id="UP000885779">
    <property type="component" value="Unassembled WGS sequence"/>
</dbReference>
<protein>
    <submittedName>
        <fullName evidence="7">DNA recombination protein RmuC</fullName>
    </submittedName>
</protein>
<name>A0A7V4TZA5_CALAY</name>
<dbReference type="EMBL" id="DRQG01000037">
    <property type="protein sequence ID" value="HGY54968.1"/>
    <property type="molecule type" value="Genomic_DNA"/>
</dbReference>
<dbReference type="InterPro" id="IPR011989">
    <property type="entry name" value="ARM-like"/>
</dbReference>
<gene>
    <name evidence="7" type="primary">rmuC</name>
    <name evidence="7" type="ORF">ENK44_04660</name>
</gene>
<proteinExistence type="inferred from homology"/>